<dbReference type="PANTHER" id="PTHR11439">
    <property type="entry name" value="GAG-POL-RELATED RETROTRANSPOSON"/>
    <property type="match status" value="1"/>
</dbReference>
<sequence>MSLEIMVVEEAGHKTMETVKPNDVIPSSVLLMFESDFCEEIGDDSDPDLLTTTEVLPIDVVVDIADTTPDVSPVTTLVNFSIPQPVKHTNRTTKQPIWMKDYIAPTTKHASRVILNQRKYLLEQISDMGLSGPKPAATPLESNMRLTTLEYDQSIGLSEDKPLSDVSTYQRLVGKLMHATITRPDICYAVQTLSLFMQTPKESHYEDVTRVVRYLKSTIEQGVCLQAKAADTLTCRCDSDWAACPNTRRSVTGYIIKFGDSLISWKSKKQDTVSRSSIEAEYISMASVVAEVTWLLGLFKKLKTRENFMDLMPIRIWTFLATFEYPLSFLPYIQILCVLSYHNDDLTS</sequence>
<dbReference type="EnsemblPlants" id="Solyc08g083375.1.1">
    <property type="protein sequence ID" value="Solyc08g083375.1.1"/>
    <property type="gene ID" value="Solyc08g083375.1"/>
</dbReference>
<protein>
    <recommendedName>
        <fullName evidence="3">Reverse transcriptase Ty1/copia-type domain-containing protein</fullName>
    </recommendedName>
</protein>
<evidence type="ECO:0000313" key="2">
    <source>
        <dbReference type="Proteomes" id="UP000004994"/>
    </source>
</evidence>
<evidence type="ECO:0000313" key="1">
    <source>
        <dbReference type="EnsemblPlants" id="Solyc08g083375.1.1"/>
    </source>
</evidence>
<dbReference type="PANTHER" id="PTHR11439:SF492">
    <property type="entry name" value="REVERSE TRANSCRIPTASE TY1_COPIA-TYPE DOMAIN-CONTAINING PROTEIN"/>
    <property type="match status" value="1"/>
</dbReference>
<proteinExistence type="predicted"/>
<name>A0A3Q7HVG0_SOLLC</name>
<dbReference type="AlphaFoldDB" id="A0A3Q7HVG0"/>
<organism evidence="1">
    <name type="scientific">Solanum lycopersicum</name>
    <name type="common">Tomato</name>
    <name type="synonym">Lycopersicon esculentum</name>
    <dbReference type="NCBI Taxonomy" id="4081"/>
    <lineage>
        <taxon>Eukaryota</taxon>
        <taxon>Viridiplantae</taxon>
        <taxon>Streptophyta</taxon>
        <taxon>Embryophyta</taxon>
        <taxon>Tracheophyta</taxon>
        <taxon>Spermatophyta</taxon>
        <taxon>Magnoliopsida</taxon>
        <taxon>eudicotyledons</taxon>
        <taxon>Gunneridae</taxon>
        <taxon>Pentapetalae</taxon>
        <taxon>asterids</taxon>
        <taxon>lamiids</taxon>
        <taxon>Solanales</taxon>
        <taxon>Solanaceae</taxon>
        <taxon>Solanoideae</taxon>
        <taxon>Solaneae</taxon>
        <taxon>Solanum</taxon>
        <taxon>Solanum subgen. Lycopersicon</taxon>
    </lineage>
</organism>
<accession>A0A3Q7HVG0</accession>
<dbReference type="Gramene" id="Solyc08g083375.1.1">
    <property type="protein sequence ID" value="Solyc08g083375.1.1"/>
    <property type="gene ID" value="Solyc08g083375.1"/>
</dbReference>
<reference evidence="1" key="1">
    <citation type="journal article" date="2012" name="Nature">
        <title>The tomato genome sequence provides insights into fleshy fruit evolution.</title>
        <authorList>
            <consortium name="Tomato Genome Consortium"/>
        </authorList>
    </citation>
    <scope>NUCLEOTIDE SEQUENCE [LARGE SCALE GENOMIC DNA]</scope>
    <source>
        <strain evidence="1">cv. Heinz 1706</strain>
    </source>
</reference>
<evidence type="ECO:0008006" key="3">
    <source>
        <dbReference type="Google" id="ProtNLM"/>
    </source>
</evidence>
<keyword evidence="2" id="KW-1185">Reference proteome</keyword>
<dbReference type="STRING" id="4081.A0A3Q7HVG0"/>
<dbReference type="CDD" id="cd09272">
    <property type="entry name" value="RNase_HI_RT_Ty1"/>
    <property type="match status" value="1"/>
</dbReference>
<dbReference type="Proteomes" id="UP000004994">
    <property type="component" value="Chromosome 8"/>
</dbReference>
<reference evidence="1" key="2">
    <citation type="submission" date="2019-01" db="UniProtKB">
        <authorList>
            <consortium name="EnsemblPlants"/>
        </authorList>
    </citation>
    <scope>IDENTIFICATION</scope>
    <source>
        <strain evidence="1">cv. Heinz 1706</strain>
    </source>
</reference>
<dbReference type="InParanoid" id="A0A3Q7HVG0"/>